<dbReference type="AlphaFoldDB" id="A0A246GF37"/>
<accession>A0A246GF37</accession>
<dbReference type="EMBL" id="MTCZ01000276">
    <property type="protein sequence ID" value="OWP82735.1"/>
    <property type="molecule type" value="Genomic_DNA"/>
</dbReference>
<proteinExistence type="predicted"/>
<evidence type="ECO:0008006" key="3">
    <source>
        <dbReference type="Google" id="ProtNLM"/>
    </source>
</evidence>
<gene>
    <name evidence="1" type="ORF">BWK59_14290</name>
</gene>
<dbReference type="Proteomes" id="UP000197768">
    <property type="component" value="Unassembled WGS sequence"/>
</dbReference>
<sequence>MKKFLFLAVMSATLTSCTVQDILNYLNGKENNLTEAPKKKVDNQSTTSQSAEANALIIELETDKDKGDIKPPRS</sequence>
<name>A0A246GF37_9FLAO</name>
<evidence type="ECO:0000313" key="1">
    <source>
        <dbReference type="EMBL" id="OWP82735.1"/>
    </source>
</evidence>
<evidence type="ECO:0000313" key="2">
    <source>
        <dbReference type="Proteomes" id="UP000197768"/>
    </source>
</evidence>
<reference evidence="1 2" key="1">
    <citation type="journal article" date="2017" name="Infect. Genet. Evol.">
        <title>Comparative genome analysis of fish pathogen Flavobacterium columnare reveals extensive sequence diversity within the species.</title>
        <authorList>
            <person name="Kayansamruaj P."/>
            <person name="Dong H.T."/>
            <person name="Hirono I."/>
            <person name="Kondo H."/>
            <person name="Senapin S."/>
            <person name="Rodkhum C."/>
        </authorList>
    </citation>
    <scope>NUCLEOTIDE SEQUENCE [LARGE SCALE GENOMIC DNA]</scope>
    <source>
        <strain evidence="1 2">1215</strain>
    </source>
</reference>
<dbReference type="RefSeq" id="WP_088394948.1">
    <property type="nucleotide sequence ID" value="NZ_MTCZ01000276.1"/>
</dbReference>
<comment type="caution">
    <text evidence="1">The sequence shown here is derived from an EMBL/GenBank/DDBJ whole genome shotgun (WGS) entry which is preliminary data.</text>
</comment>
<protein>
    <recommendedName>
        <fullName evidence="3">Lipoprotein</fullName>
    </recommendedName>
</protein>
<organism evidence="1 2">
    <name type="scientific">Flavobacterium davisii</name>
    <dbReference type="NCBI Taxonomy" id="2906077"/>
    <lineage>
        <taxon>Bacteria</taxon>
        <taxon>Pseudomonadati</taxon>
        <taxon>Bacteroidota</taxon>
        <taxon>Flavobacteriia</taxon>
        <taxon>Flavobacteriales</taxon>
        <taxon>Flavobacteriaceae</taxon>
        <taxon>Flavobacterium</taxon>
    </lineage>
</organism>
<dbReference type="PROSITE" id="PS51257">
    <property type="entry name" value="PROKAR_LIPOPROTEIN"/>
    <property type="match status" value="1"/>
</dbReference>